<dbReference type="SUPFAM" id="SSF82771">
    <property type="entry name" value="GIY-YIG endonuclease"/>
    <property type="match status" value="1"/>
</dbReference>
<dbReference type="EMBL" id="JAPMXC010000018">
    <property type="protein sequence ID" value="MCY0389948.1"/>
    <property type="molecule type" value="Genomic_DNA"/>
</dbReference>
<dbReference type="InterPro" id="IPR000305">
    <property type="entry name" value="GIY-YIG_endonuc"/>
</dbReference>
<dbReference type="InterPro" id="IPR044556">
    <property type="entry name" value="EndoII-like_GIY-YIG"/>
</dbReference>
<comment type="caution">
    <text evidence="2">The sequence shown here is derived from an EMBL/GenBank/DDBJ whole genome shotgun (WGS) entry which is preliminary data.</text>
</comment>
<evidence type="ECO:0000313" key="2">
    <source>
        <dbReference type="EMBL" id="MCY0389948.1"/>
    </source>
</evidence>
<dbReference type="Proteomes" id="UP001082899">
    <property type="component" value="Unassembled WGS sequence"/>
</dbReference>
<dbReference type="InterPro" id="IPR035901">
    <property type="entry name" value="GIY-YIG_endonuc_sf"/>
</dbReference>
<dbReference type="RefSeq" id="WP_267849912.1">
    <property type="nucleotide sequence ID" value="NZ_JAPMXC010000018.1"/>
</dbReference>
<gene>
    <name evidence="2" type="ORF">OVY01_22680</name>
</gene>
<organism evidence="2 3">
    <name type="scientific">Robbsia betulipollinis</name>
    <dbReference type="NCBI Taxonomy" id="2981849"/>
    <lineage>
        <taxon>Bacteria</taxon>
        <taxon>Pseudomonadati</taxon>
        <taxon>Pseudomonadota</taxon>
        <taxon>Betaproteobacteria</taxon>
        <taxon>Burkholderiales</taxon>
        <taxon>Burkholderiaceae</taxon>
        <taxon>Robbsia</taxon>
    </lineage>
</organism>
<keyword evidence="3" id="KW-1185">Reference proteome</keyword>
<proteinExistence type="predicted"/>
<evidence type="ECO:0000259" key="1">
    <source>
        <dbReference type="PROSITE" id="PS50164"/>
    </source>
</evidence>
<sequence>MERLIHIGFQPAGQWQMDNGCLILNLTRISEQKNVLYAFIQDNQVQYVGKTTKTLRRRMMGYLNPSSTQRTNMRNHENILKLLRKGKNVHIFAWADQGLSRYGDFTINLAAALEDSIIETLSPPWNGGRSEKIVEAIEESDPPDGSNEAELEAQAIDQVESHFTVEIGKTYFETGFFNVPVRHEGGFGPDKSLIDIYCGKERAVIHAWVSRRATPSGAPRIMGGAAFKNWIQANVPMDTSIVVRVLSQSEIVVERSI</sequence>
<reference evidence="2" key="1">
    <citation type="submission" date="2022-11" db="EMBL/GenBank/DDBJ databases">
        <title>Robbsia betulipollinis sp. nov., isolated from pollen of birch (Betula pendula).</title>
        <authorList>
            <person name="Shi H."/>
            <person name="Ambika Manirajan B."/>
            <person name="Ratering S."/>
            <person name="Geissler-Plaum R."/>
            <person name="Schnell S."/>
        </authorList>
    </citation>
    <scope>NUCLEOTIDE SEQUENCE</scope>
    <source>
        <strain evidence="2">Bb-Pol-6</strain>
    </source>
</reference>
<dbReference type="Gene3D" id="3.40.1440.40">
    <property type="match status" value="1"/>
</dbReference>
<dbReference type="PROSITE" id="PS50164">
    <property type="entry name" value="GIY_YIG"/>
    <property type="match status" value="1"/>
</dbReference>
<name>A0ABT3ZTU2_9BURK</name>
<dbReference type="InterPro" id="IPR053748">
    <property type="entry name" value="Host_DNA_Degrad_Endo"/>
</dbReference>
<dbReference type="CDD" id="cd10436">
    <property type="entry name" value="GIY-YIG_EndoII_Hpy188I_like"/>
    <property type="match status" value="1"/>
</dbReference>
<accession>A0ABT3ZTU2</accession>
<evidence type="ECO:0000313" key="3">
    <source>
        <dbReference type="Proteomes" id="UP001082899"/>
    </source>
</evidence>
<feature type="domain" description="GIY-YIG" evidence="1">
    <location>
        <begin position="32"/>
        <end position="127"/>
    </location>
</feature>
<protein>
    <submittedName>
        <fullName evidence="2">GIY-YIG nuclease family protein</fullName>
    </submittedName>
</protein>